<accession>A0A0E4H5C2</accession>
<dbReference type="EC" id="2.5.1.17" evidence="4 15"/>
<proteinExistence type="inferred from homology"/>
<evidence type="ECO:0000256" key="12">
    <source>
        <dbReference type="ARBA" id="ARBA00033354"/>
    </source>
</evidence>
<dbReference type="InterPro" id="IPR016030">
    <property type="entry name" value="CblAdoTrfase-like"/>
</dbReference>
<evidence type="ECO:0000313" key="17">
    <source>
        <dbReference type="EMBL" id="CQR25640.1"/>
    </source>
</evidence>
<dbReference type="GO" id="GO:0008817">
    <property type="term" value="F:corrinoid adenosyltransferase activity"/>
    <property type="evidence" value="ECO:0007669"/>
    <property type="project" value="UniProtKB-UniRule"/>
</dbReference>
<comment type="catalytic activity">
    <reaction evidence="13 15">
        <text>2 cob(II)yrinate a,c diamide + reduced [electron-transfer flavoprotein] + 2 ATP = 2 adenosylcob(III)yrinate a,c-diamide + 2 triphosphate + oxidized [electron-transfer flavoprotein] + 3 H(+)</text>
        <dbReference type="Rhea" id="RHEA:11528"/>
        <dbReference type="Rhea" id="RHEA-COMP:10685"/>
        <dbReference type="Rhea" id="RHEA-COMP:10686"/>
        <dbReference type="ChEBI" id="CHEBI:15378"/>
        <dbReference type="ChEBI" id="CHEBI:18036"/>
        <dbReference type="ChEBI" id="CHEBI:30616"/>
        <dbReference type="ChEBI" id="CHEBI:57692"/>
        <dbReference type="ChEBI" id="CHEBI:58307"/>
        <dbReference type="ChEBI" id="CHEBI:58503"/>
        <dbReference type="ChEBI" id="CHEBI:58537"/>
        <dbReference type="EC" id="2.5.1.17"/>
    </reaction>
</comment>
<evidence type="ECO:0000313" key="18">
    <source>
        <dbReference type="Proteomes" id="UP000198604"/>
    </source>
</evidence>
<keyword evidence="18" id="KW-1185">Reference proteome</keyword>
<dbReference type="InterPro" id="IPR036451">
    <property type="entry name" value="CblAdoTrfase-like_sf"/>
</dbReference>
<dbReference type="RefSeq" id="WP_093651169.1">
    <property type="nucleotide sequence ID" value="NZ_CTEN01000004.1"/>
</dbReference>
<dbReference type="EMBL" id="CTEN01000004">
    <property type="protein sequence ID" value="CQR25640.1"/>
    <property type="molecule type" value="Genomic_DNA"/>
</dbReference>
<evidence type="ECO:0000256" key="11">
    <source>
        <dbReference type="ARBA" id="ARBA00033334"/>
    </source>
</evidence>
<keyword evidence="8 15" id="KW-0547">Nucleotide-binding</keyword>
<dbReference type="NCBIfam" id="TIGR00636">
    <property type="entry name" value="PduO_Nterm"/>
    <property type="match status" value="1"/>
</dbReference>
<dbReference type="PANTHER" id="PTHR12213">
    <property type="entry name" value="CORRINOID ADENOSYLTRANSFERASE"/>
    <property type="match status" value="1"/>
</dbReference>
<protein>
    <recommendedName>
        <fullName evidence="5 15">Corrinoid adenosyltransferase</fullName>
        <ecNumber evidence="4 15">2.5.1.17</ecNumber>
    </recommendedName>
    <alternativeName>
        <fullName evidence="10 15">Cob(II)alamin adenosyltransferase</fullName>
    </alternativeName>
    <alternativeName>
        <fullName evidence="12 15">Cob(II)yrinic acid a,c-diamide adenosyltransferase</fullName>
    </alternativeName>
    <alternativeName>
        <fullName evidence="11 15">Cobinamide/cobalamin adenosyltransferase</fullName>
    </alternativeName>
</protein>
<dbReference type="STRING" id="1608583.BN1356_01982"/>
<dbReference type="AlphaFoldDB" id="A0A0E4H5C2"/>
<dbReference type="Proteomes" id="UP000198604">
    <property type="component" value="Unassembled WGS sequence"/>
</dbReference>
<evidence type="ECO:0000256" key="5">
    <source>
        <dbReference type="ARBA" id="ARBA00020963"/>
    </source>
</evidence>
<evidence type="ECO:0000256" key="3">
    <source>
        <dbReference type="ARBA" id="ARBA00011233"/>
    </source>
</evidence>
<evidence type="ECO:0000256" key="9">
    <source>
        <dbReference type="ARBA" id="ARBA00022840"/>
    </source>
</evidence>
<feature type="domain" description="Cobalamin adenosyltransferase-like" evidence="16">
    <location>
        <begin position="3"/>
        <end position="164"/>
    </location>
</feature>
<dbReference type="UniPathway" id="UPA00148">
    <property type="reaction ID" value="UER00233"/>
</dbReference>
<evidence type="ECO:0000256" key="1">
    <source>
        <dbReference type="ARBA" id="ARBA00005121"/>
    </source>
</evidence>
<keyword evidence="9 15" id="KW-0067">ATP-binding</keyword>
<dbReference type="GO" id="GO:0009236">
    <property type="term" value="P:cobalamin biosynthetic process"/>
    <property type="evidence" value="ECO:0007669"/>
    <property type="project" value="UniProtKB-UniRule"/>
</dbReference>
<organism evidence="17 18">
    <name type="scientific">Streptococcus varani</name>
    <dbReference type="NCBI Taxonomy" id="1608583"/>
    <lineage>
        <taxon>Bacteria</taxon>
        <taxon>Bacillati</taxon>
        <taxon>Bacillota</taxon>
        <taxon>Bacilli</taxon>
        <taxon>Lactobacillales</taxon>
        <taxon>Streptococcaceae</taxon>
        <taxon>Streptococcus</taxon>
    </lineage>
</organism>
<dbReference type="InterPro" id="IPR029499">
    <property type="entry name" value="PduO-typ"/>
</dbReference>
<dbReference type="GO" id="GO:0005524">
    <property type="term" value="F:ATP binding"/>
    <property type="evidence" value="ECO:0007669"/>
    <property type="project" value="UniProtKB-UniRule"/>
</dbReference>
<reference evidence="18" key="1">
    <citation type="submission" date="2015-03" db="EMBL/GenBank/DDBJ databases">
        <authorList>
            <person name="Urmite Genomes"/>
        </authorList>
    </citation>
    <scope>NUCLEOTIDE SEQUENCE [LARGE SCALE GENOMIC DNA]</scope>
    <source>
        <strain evidence="18">FF10</strain>
    </source>
</reference>
<evidence type="ECO:0000259" key="16">
    <source>
        <dbReference type="Pfam" id="PF01923"/>
    </source>
</evidence>
<evidence type="ECO:0000256" key="13">
    <source>
        <dbReference type="ARBA" id="ARBA00048555"/>
    </source>
</evidence>
<evidence type="ECO:0000256" key="10">
    <source>
        <dbReference type="ARBA" id="ARBA00031529"/>
    </source>
</evidence>
<keyword evidence="6 15" id="KW-0169">Cobalamin biosynthesis</keyword>
<comment type="catalytic activity">
    <reaction evidence="14 15">
        <text>2 cob(II)alamin + reduced [electron-transfer flavoprotein] + 2 ATP = 2 adenosylcob(III)alamin + 2 triphosphate + oxidized [electron-transfer flavoprotein] + 3 H(+)</text>
        <dbReference type="Rhea" id="RHEA:28671"/>
        <dbReference type="Rhea" id="RHEA-COMP:10685"/>
        <dbReference type="Rhea" id="RHEA-COMP:10686"/>
        <dbReference type="ChEBI" id="CHEBI:15378"/>
        <dbReference type="ChEBI" id="CHEBI:16304"/>
        <dbReference type="ChEBI" id="CHEBI:18036"/>
        <dbReference type="ChEBI" id="CHEBI:18408"/>
        <dbReference type="ChEBI" id="CHEBI:30616"/>
        <dbReference type="ChEBI" id="CHEBI:57692"/>
        <dbReference type="ChEBI" id="CHEBI:58307"/>
        <dbReference type="EC" id="2.5.1.17"/>
    </reaction>
</comment>
<evidence type="ECO:0000256" key="4">
    <source>
        <dbReference type="ARBA" id="ARBA00012454"/>
    </source>
</evidence>
<dbReference type="SUPFAM" id="SSF89028">
    <property type="entry name" value="Cobalamin adenosyltransferase-like"/>
    <property type="match status" value="1"/>
</dbReference>
<evidence type="ECO:0000256" key="7">
    <source>
        <dbReference type="ARBA" id="ARBA00022679"/>
    </source>
</evidence>
<sequence>MQLYTRTGDKGLTKLVGGQSIAKDSERVNAYGTLDELNSWIGYTVSKMADGDGFKAELLQLQHYLFDCGSDLSTPRGIYPYKVDKKLVEWIEERIDTYADIPPALETFILPGGDEIASMIHVARTIARRAERHIVGTMWTTEINDQVLIFVNRLSDYFFALARVLNHKNQGFDIAYERSAKVFHNITKADIEHWANKKIRAQIETTFKKTLT</sequence>
<evidence type="ECO:0000256" key="15">
    <source>
        <dbReference type="RuleBase" id="RU366026"/>
    </source>
</evidence>
<dbReference type="PANTHER" id="PTHR12213:SF0">
    <property type="entry name" value="CORRINOID ADENOSYLTRANSFERASE MMAB"/>
    <property type="match status" value="1"/>
</dbReference>
<dbReference type="Gene3D" id="1.20.1200.10">
    <property type="entry name" value="Cobalamin adenosyltransferase-like"/>
    <property type="match status" value="1"/>
</dbReference>
<dbReference type="Pfam" id="PF01923">
    <property type="entry name" value="Cob_adeno_trans"/>
    <property type="match status" value="1"/>
</dbReference>
<comment type="pathway">
    <text evidence="1 15">Cofactor biosynthesis; adenosylcobalamin biosynthesis; adenosylcobalamin from cob(II)yrinate a,c-diamide: step 2/7.</text>
</comment>
<gene>
    <name evidence="17" type="ORF">BN1356_01982</name>
</gene>
<dbReference type="OrthoDB" id="9778896at2"/>
<keyword evidence="7 15" id="KW-0808">Transferase</keyword>
<dbReference type="FunFam" id="1.20.1200.10:FF:000001">
    <property type="entry name" value="Cob(I)yrinic acid a,c-diamide adenosyltransferase"/>
    <property type="match status" value="1"/>
</dbReference>
<evidence type="ECO:0000256" key="6">
    <source>
        <dbReference type="ARBA" id="ARBA00022573"/>
    </source>
</evidence>
<name>A0A0E4H5C2_9STRE</name>
<evidence type="ECO:0000256" key="8">
    <source>
        <dbReference type="ARBA" id="ARBA00022741"/>
    </source>
</evidence>
<comment type="subunit">
    <text evidence="3">Homotrimer.</text>
</comment>
<comment type="similarity">
    <text evidence="2 15">Belongs to the Cob(I)alamin adenosyltransferase family.</text>
</comment>
<evidence type="ECO:0000256" key="2">
    <source>
        <dbReference type="ARBA" id="ARBA00007487"/>
    </source>
</evidence>
<evidence type="ECO:0000256" key="14">
    <source>
        <dbReference type="ARBA" id="ARBA00048692"/>
    </source>
</evidence>